<dbReference type="AlphaFoldDB" id="A0A392STE5"/>
<name>A0A392STE5_9FABA</name>
<sequence length="98" mass="10954">QGELRADTVSETDANVTTPLPANYAVSPHELSLRLHEVIKNQLEERVKELEIALENSQRKVRFLESEHDGSFEKASSSPNKGNIPMTCDEDCDTMSQP</sequence>
<accession>A0A392STE5</accession>
<evidence type="ECO:0000313" key="2">
    <source>
        <dbReference type="EMBL" id="MCI52128.1"/>
    </source>
</evidence>
<feature type="compositionally biased region" description="Acidic residues" evidence="1">
    <location>
        <begin position="88"/>
        <end position="98"/>
    </location>
</feature>
<dbReference type="Proteomes" id="UP000265520">
    <property type="component" value="Unassembled WGS sequence"/>
</dbReference>
<dbReference type="PANTHER" id="PTHR33476">
    <property type="entry name" value="EMB|CAB62613.1"/>
    <property type="match status" value="1"/>
</dbReference>
<proteinExistence type="predicted"/>
<protein>
    <submittedName>
        <fullName evidence="2">Uncharacterized protein</fullName>
    </submittedName>
</protein>
<dbReference type="EMBL" id="LXQA010442566">
    <property type="protein sequence ID" value="MCI52128.1"/>
    <property type="molecule type" value="Genomic_DNA"/>
</dbReference>
<keyword evidence="3" id="KW-1185">Reference proteome</keyword>
<evidence type="ECO:0000256" key="1">
    <source>
        <dbReference type="SAM" id="MobiDB-lite"/>
    </source>
</evidence>
<evidence type="ECO:0000313" key="3">
    <source>
        <dbReference type="Proteomes" id="UP000265520"/>
    </source>
</evidence>
<feature type="compositionally biased region" description="Polar residues" evidence="1">
    <location>
        <begin position="9"/>
        <end position="20"/>
    </location>
</feature>
<feature type="region of interest" description="Disordered" evidence="1">
    <location>
        <begin position="65"/>
        <end position="98"/>
    </location>
</feature>
<comment type="caution">
    <text evidence="2">The sequence shown here is derived from an EMBL/GenBank/DDBJ whole genome shotgun (WGS) entry which is preliminary data.</text>
</comment>
<feature type="region of interest" description="Disordered" evidence="1">
    <location>
        <begin position="1"/>
        <end position="21"/>
    </location>
</feature>
<feature type="non-terminal residue" evidence="2">
    <location>
        <position position="98"/>
    </location>
</feature>
<reference evidence="2 3" key="1">
    <citation type="journal article" date="2018" name="Front. Plant Sci.">
        <title>Red Clover (Trifolium pratense) and Zigzag Clover (T. medium) - A Picture of Genomic Similarities and Differences.</title>
        <authorList>
            <person name="Dluhosova J."/>
            <person name="Istvanek J."/>
            <person name="Nedelnik J."/>
            <person name="Repkova J."/>
        </authorList>
    </citation>
    <scope>NUCLEOTIDE SEQUENCE [LARGE SCALE GENOMIC DNA]</scope>
    <source>
        <strain evidence="3">cv. 10/8</strain>
        <tissue evidence="2">Leaf</tissue>
    </source>
</reference>
<feature type="non-terminal residue" evidence="2">
    <location>
        <position position="1"/>
    </location>
</feature>
<dbReference type="PANTHER" id="PTHR33476:SF7">
    <property type="entry name" value="EMB|CAB62613.1"/>
    <property type="match status" value="1"/>
</dbReference>
<dbReference type="GO" id="GO:0008356">
    <property type="term" value="P:asymmetric cell division"/>
    <property type="evidence" value="ECO:0007669"/>
    <property type="project" value="InterPro"/>
</dbReference>
<dbReference type="InterPro" id="IPR040348">
    <property type="entry name" value="POLAR-like"/>
</dbReference>
<organism evidence="2 3">
    <name type="scientific">Trifolium medium</name>
    <dbReference type="NCBI Taxonomy" id="97028"/>
    <lineage>
        <taxon>Eukaryota</taxon>
        <taxon>Viridiplantae</taxon>
        <taxon>Streptophyta</taxon>
        <taxon>Embryophyta</taxon>
        <taxon>Tracheophyta</taxon>
        <taxon>Spermatophyta</taxon>
        <taxon>Magnoliopsida</taxon>
        <taxon>eudicotyledons</taxon>
        <taxon>Gunneridae</taxon>
        <taxon>Pentapetalae</taxon>
        <taxon>rosids</taxon>
        <taxon>fabids</taxon>
        <taxon>Fabales</taxon>
        <taxon>Fabaceae</taxon>
        <taxon>Papilionoideae</taxon>
        <taxon>50 kb inversion clade</taxon>
        <taxon>NPAAA clade</taxon>
        <taxon>Hologalegina</taxon>
        <taxon>IRL clade</taxon>
        <taxon>Trifolieae</taxon>
        <taxon>Trifolium</taxon>
    </lineage>
</organism>